<feature type="transmembrane region" description="Helical" evidence="6">
    <location>
        <begin position="12"/>
        <end position="34"/>
    </location>
</feature>
<dbReference type="Gene3D" id="3.60.15.10">
    <property type="entry name" value="Ribonuclease Z/Hydroxyacylglutathione hydrolase-like"/>
    <property type="match status" value="1"/>
</dbReference>
<dbReference type="InterPro" id="IPR035681">
    <property type="entry name" value="ComA-like_MBL"/>
</dbReference>
<dbReference type="AlphaFoldDB" id="A0A078M5J3"/>
<accession>A0A078M5J3</accession>
<evidence type="ECO:0000313" key="8">
    <source>
        <dbReference type="EMBL" id="CDZ99981.1"/>
    </source>
</evidence>
<name>A0A078M5J3_9BACL</name>
<dbReference type="InterPro" id="IPR001279">
    <property type="entry name" value="Metallo-B-lactamas"/>
</dbReference>
<dbReference type="NCBIfam" id="TIGR00360">
    <property type="entry name" value="ComEC_N-term"/>
    <property type="match status" value="1"/>
</dbReference>
<evidence type="ECO:0000256" key="5">
    <source>
        <dbReference type="ARBA" id="ARBA00023136"/>
    </source>
</evidence>
<evidence type="ECO:0000256" key="6">
    <source>
        <dbReference type="SAM" id="Phobius"/>
    </source>
</evidence>
<dbReference type="GO" id="GO:0030420">
    <property type="term" value="P:establishment of competence for transformation"/>
    <property type="evidence" value="ECO:0007669"/>
    <property type="project" value="InterPro"/>
</dbReference>
<dbReference type="EMBL" id="LN483073">
    <property type="protein sequence ID" value="CDZ99981.1"/>
    <property type="molecule type" value="Genomic_DNA"/>
</dbReference>
<dbReference type="HOGENOM" id="CLU_010363_2_3_9"/>
<keyword evidence="4 6" id="KW-1133">Transmembrane helix</keyword>
<feature type="transmembrane region" description="Helical" evidence="6">
    <location>
        <begin position="466"/>
        <end position="484"/>
    </location>
</feature>
<keyword evidence="5 6" id="KW-0472">Membrane</keyword>
<reference evidence="8" key="1">
    <citation type="submission" date="2014-07" db="EMBL/GenBank/DDBJ databases">
        <authorList>
            <person name="Urmite Genomes Urmite Genomes"/>
        </authorList>
    </citation>
    <scope>NUCLEOTIDE SEQUENCE</scope>
    <source>
        <strain evidence="8">13S34_air</strain>
    </source>
</reference>
<dbReference type="GO" id="GO:0005886">
    <property type="term" value="C:plasma membrane"/>
    <property type="evidence" value="ECO:0007669"/>
    <property type="project" value="UniProtKB-SubCell"/>
</dbReference>
<dbReference type="PANTHER" id="PTHR30619:SF7">
    <property type="entry name" value="BETA-LACTAMASE DOMAIN PROTEIN"/>
    <property type="match status" value="1"/>
</dbReference>
<protein>
    <submittedName>
        <fullName evidence="8">ComEC family competence protein</fullName>
    </submittedName>
</protein>
<dbReference type="Pfam" id="PF03772">
    <property type="entry name" value="Competence"/>
    <property type="match status" value="1"/>
</dbReference>
<keyword evidence="2" id="KW-1003">Cell membrane</keyword>
<dbReference type="SMART" id="SM00849">
    <property type="entry name" value="Lactamase_B"/>
    <property type="match status" value="1"/>
</dbReference>
<dbReference type="InterPro" id="IPR004797">
    <property type="entry name" value="Competence_ComEC/Rec2"/>
</dbReference>
<feature type="transmembrane region" description="Helical" evidence="6">
    <location>
        <begin position="345"/>
        <end position="367"/>
    </location>
</feature>
<dbReference type="InterPro" id="IPR004477">
    <property type="entry name" value="ComEC_N"/>
</dbReference>
<gene>
    <name evidence="8" type="ORF">BN1050_00395</name>
</gene>
<evidence type="ECO:0000256" key="4">
    <source>
        <dbReference type="ARBA" id="ARBA00022989"/>
    </source>
</evidence>
<feature type="transmembrane region" description="Helical" evidence="6">
    <location>
        <begin position="263"/>
        <end position="287"/>
    </location>
</feature>
<evidence type="ECO:0000256" key="2">
    <source>
        <dbReference type="ARBA" id="ARBA00022475"/>
    </source>
</evidence>
<proteinExistence type="predicted"/>
<feature type="transmembrane region" description="Helical" evidence="6">
    <location>
        <begin position="415"/>
        <end position="435"/>
    </location>
</feature>
<feature type="transmembrane region" description="Helical" evidence="6">
    <location>
        <begin position="441"/>
        <end position="459"/>
    </location>
</feature>
<dbReference type="SUPFAM" id="SSF56281">
    <property type="entry name" value="Metallo-hydrolase/oxidoreductase"/>
    <property type="match status" value="1"/>
</dbReference>
<dbReference type="CDD" id="cd07731">
    <property type="entry name" value="ComA-like_MBL-fold"/>
    <property type="match status" value="1"/>
</dbReference>
<evidence type="ECO:0000259" key="7">
    <source>
        <dbReference type="SMART" id="SM00849"/>
    </source>
</evidence>
<feature type="transmembrane region" description="Helical" evidence="6">
    <location>
        <begin position="379"/>
        <end position="403"/>
    </location>
</feature>
<dbReference type="PATRIC" id="fig|1461583.4.peg.367"/>
<organism evidence="8">
    <name type="scientific">Metalysinibacillus saudimassiliensis</name>
    <dbReference type="NCBI Taxonomy" id="1461583"/>
    <lineage>
        <taxon>Bacteria</taxon>
        <taxon>Bacillati</taxon>
        <taxon>Bacillota</taxon>
        <taxon>Bacilli</taxon>
        <taxon>Bacillales</taxon>
        <taxon>Caryophanaceae</taxon>
        <taxon>Metalysinibacillus</taxon>
    </lineage>
</organism>
<feature type="domain" description="Metallo-beta-lactamase" evidence="7">
    <location>
        <begin position="497"/>
        <end position="707"/>
    </location>
</feature>
<feature type="transmembrane region" description="Helical" evidence="6">
    <location>
        <begin position="224"/>
        <end position="243"/>
    </location>
</feature>
<dbReference type="InterPro" id="IPR052159">
    <property type="entry name" value="Competence_DNA_uptake"/>
</dbReference>
<comment type="subcellular location">
    <subcellularLocation>
        <location evidence="1">Cell membrane</location>
        <topology evidence="1">Multi-pass membrane protein</topology>
    </subcellularLocation>
</comment>
<dbReference type="Pfam" id="PF00753">
    <property type="entry name" value="Lactamase_B"/>
    <property type="match status" value="1"/>
</dbReference>
<dbReference type="InterPro" id="IPR036866">
    <property type="entry name" value="RibonucZ/Hydroxyglut_hydro"/>
</dbReference>
<dbReference type="PANTHER" id="PTHR30619">
    <property type="entry name" value="DNA INTERNALIZATION/COMPETENCE PROTEIN COMEC/REC2"/>
    <property type="match status" value="1"/>
</dbReference>
<feature type="transmembrane region" description="Helical" evidence="6">
    <location>
        <begin position="294"/>
        <end position="310"/>
    </location>
</feature>
<evidence type="ECO:0000256" key="3">
    <source>
        <dbReference type="ARBA" id="ARBA00022692"/>
    </source>
</evidence>
<dbReference type="NCBIfam" id="TIGR00361">
    <property type="entry name" value="ComEC_Rec2"/>
    <property type="match status" value="1"/>
</dbReference>
<keyword evidence="3 6" id="KW-0812">Transmembrane</keyword>
<evidence type="ECO:0000256" key="1">
    <source>
        <dbReference type="ARBA" id="ARBA00004651"/>
    </source>
</evidence>
<sequence length="748" mass="82703">MVNNFKNKGMLVALAVVIIASALQLSPVVFLLLFPYTLWLFYKKESPKLLIIIAICTLILLIQTKPKPLPATTELTLQQMKITGATLRGFAKADGQKIYVTYRFTSAEEKALYQATSLYGSKMHAQAEWIPPPRPAHRYAFSMASYLKSAGAVGMVEVSEWQAVGKAKNLATMLATQRFNVARHIEDTFPKSLQAEAQALLIGLRDDVDEELTRAYQILGITHLFAISGLHVGLMTAVIYYSLLRLSVRREKATWVLIVALPLYAMLAGGAPSVWRAVTVTVLVLVLQLKQRRIAVDDALAVTLIGFVLWQPSSILQVGFQLSYGATISLIYAQRIMSLSQHGLVKAFIITSVTQLAVYPIILYHFFEVSVSSLIMNLFFVPLFSVVILPVTMGLFVLSYCVPPLAQVGFILYEPLRTLLTALITALTQLPWQLWTPGRPAIWGLAIAYLGVLAVFLLLEIERFKQALVVGVLSVLPLHFAYLAERDVTVTFLDVGQGDSIVIELPQRRGVYVIDTGGVLRFDRKEEWQVGKPYEVGRRVVVPYLKGKGITTIDTLILTHPDADHVEGAEEVMQELTVKTIHMTPNSLVKAEVMRAIYEEAVKQGIPLEEQVRGMGWQQAGVNFMYVAPQQAGEGTNNDSLVLVLQYGKMRALFTGDMEAEGEDGLRDEVLRDIDLLKAGHHGSKTSSTEGFIAHTNPRLTIFSAGVNNRYGHPHPDVVARFAPGTTLTTADVGTIEVKLTRTNMAIK</sequence>